<protein>
    <submittedName>
        <fullName evidence="2">Translation initiation inhibitor</fullName>
    </submittedName>
</protein>
<dbReference type="RefSeq" id="WP_048042929.1">
    <property type="nucleotide sequence ID" value="NZ_CP009511.1"/>
</dbReference>
<dbReference type="PANTHER" id="PTHR11803:SF58">
    <property type="entry name" value="PROTEIN HMF1-RELATED"/>
    <property type="match status" value="1"/>
</dbReference>
<name>A0A0E3R6H0_METMZ</name>
<evidence type="ECO:0000313" key="2">
    <source>
        <dbReference type="EMBL" id="AKB60753.1"/>
    </source>
</evidence>
<dbReference type="PATRIC" id="fig|1434115.4.peg.952"/>
<reference evidence="2 3" key="1">
    <citation type="submission" date="2014-07" db="EMBL/GenBank/DDBJ databases">
        <title>Methanogenic archaea and the global carbon cycle.</title>
        <authorList>
            <person name="Henriksen J.R."/>
            <person name="Luke J."/>
            <person name="Reinhart S."/>
            <person name="Benedict M.N."/>
            <person name="Youngblut N.D."/>
            <person name="Metcalf M.E."/>
            <person name="Whitaker R.J."/>
            <person name="Metcalf W.W."/>
        </authorList>
    </citation>
    <scope>NUCLEOTIDE SEQUENCE [LARGE SCALE GENOMIC DNA]</scope>
    <source>
        <strain evidence="2 3">SarPi</strain>
    </source>
</reference>
<dbReference type="HOGENOM" id="CLU_100715_4_2_2"/>
<dbReference type="InterPro" id="IPR006175">
    <property type="entry name" value="YjgF/YER057c/UK114"/>
</dbReference>
<dbReference type="Proteomes" id="UP000033116">
    <property type="component" value="Chromosome"/>
</dbReference>
<dbReference type="GO" id="GO:0019239">
    <property type="term" value="F:deaminase activity"/>
    <property type="evidence" value="ECO:0007669"/>
    <property type="project" value="TreeGrafter"/>
</dbReference>
<dbReference type="SUPFAM" id="SSF55298">
    <property type="entry name" value="YjgF-like"/>
    <property type="match status" value="1"/>
</dbReference>
<proteinExistence type="inferred from homology"/>
<dbReference type="EMBL" id="CP009511">
    <property type="protein sequence ID" value="AKB60753.1"/>
    <property type="molecule type" value="Genomic_DNA"/>
</dbReference>
<dbReference type="PANTHER" id="PTHR11803">
    <property type="entry name" value="2-IMINOBUTANOATE/2-IMINOPROPANOATE DEAMINASE RIDA"/>
    <property type="match status" value="1"/>
</dbReference>
<dbReference type="InterPro" id="IPR035959">
    <property type="entry name" value="RutC-like_sf"/>
</dbReference>
<comment type="similarity">
    <text evidence="1">Belongs to the RutC family.</text>
</comment>
<dbReference type="GO" id="GO:0005829">
    <property type="term" value="C:cytosol"/>
    <property type="evidence" value="ECO:0007669"/>
    <property type="project" value="TreeGrafter"/>
</dbReference>
<evidence type="ECO:0000256" key="1">
    <source>
        <dbReference type="ARBA" id="ARBA00010552"/>
    </source>
</evidence>
<dbReference type="GeneID" id="24863899"/>
<dbReference type="CDD" id="cd00448">
    <property type="entry name" value="YjgF_YER057c_UK114_family"/>
    <property type="match status" value="1"/>
</dbReference>
<dbReference type="Pfam" id="PF01042">
    <property type="entry name" value="Ribonuc_L-PSP"/>
    <property type="match status" value="1"/>
</dbReference>
<sequence length="139" mass="14933">MIDSTKGQVSYINPDDLHKNPAFTNVVAVTGLVKTIYIGGQDAVDASGTIVGKGDIKKQTEQVLANLQAALKAGGAELEHVVKWNLYVVQGQPLQPGFEAFQKFWGRRPDPPVITAMFVSGLANPDFLVEMDAIAVVPQ</sequence>
<gene>
    <name evidence="2" type="ORF">MSMAP_0768</name>
</gene>
<organism evidence="2 3">
    <name type="scientific">Methanosarcina mazei SarPi</name>
    <dbReference type="NCBI Taxonomy" id="1434115"/>
    <lineage>
        <taxon>Archaea</taxon>
        <taxon>Methanobacteriati</taxon>
        <taxon>Methanobacteriota</taxon>
        <taxon>Stenosarchaea group</taxon>
        <taxon>Methanomicrobia</taxon>
        <taxon>Methanosarcinales</taxon>
        <taxon>Methanosarcinaceae</taxon>
        <taxon>Methanosarcina</taxon>
    </lineage>
</organism>
<dbReference type="AlphaFoldDB" id="A0A0E3R6H0"/>
<accession>A0A0E3R6H0</accession>
<dbReference type="Gene3D" id="3.30.1330.40">
    <property type="entry name" value="RutC-like"/>
    <property type="match status" value="1"/>
</dbReference>
<evidence type="ECO:0000313" key="3">
    <source>
        <dbReference type="Proteomes" id="UP000033116"/>
    </source>
</evidence>